<proteinExistence type="predicted"/>
<accession>A0A645IEC6</accession>
<reference evidence="1" key="1">
    <citation type="submission" date="2019-08" db="EMBL/GenBank/DDBJ databases">
        <authorList>
            <person name="Kucharzyk K."/>
            <person name="Murdoch R.W."/>
            <person name="Higgins S."/>
            <person name="Loffler F."/>
        </authorList>
    </citation>
    <scope>NUCLEOTIDE SEQUENCE</scope>
</reference>
<dbReference type="InterPro" id="IPR027417">
    <property type="entry name" value="P-loop_NTPase"/>
</dbReference>
<dbReference type="AlphaFoldDB" id="A0A645IEC6"/>
<dbReference type="Gene3D" id="3.40.50.300">
    <property type="entry name" value="P-loop containing nucleotide triphosphate hydrolases"/>
    <property type="match status" value="1"/>
</dbReference>
<dbReference type="SUPFAM" id="SSF52540">
    <property type="entry name" value="P-loop containing nucleoside triphosphate hydrolases"/>
    <property type="match status" value="1"/>
</dbReference>
<dbReference type="InterPro" id="IPR050445">
    <property type="entry name" value="Bact_polysacc_biosynth/exp"/>
</dbReference>
<protein>
    <submittedName>
        <fullName evidence="1">Tyrosine-protein kinase CpsD</fullName>
        <ecNumber evidence="1">2.7.10.2</ecNumber>
    </submittedName>
</protein>
<dbReference type="GO" id="GO:0004715">
    <property type="term" value="F:non-membrane spanning protein tyrosine kinase activity"/>
    <property type="evidence" value="ECO:0007669"/>
    <property type="project" value="UniProtKB-EC"/>
</dbReference>
<dbReference type="PANTHER" id="PTHR32309:SF13">
    <property type="entry name" value="FERRIC ENTEROBACTIN TRANSPORT PROTEIN FEPE"/>
    <property type="match status" value="1"/>
</dbReference>
<name>A0A645IEC6_9ZZZZ</name>
<organism evidence="1">
    <name type="scientific">bioreactor metagenome</name>
    <dbReference type="NCBI Taxonomy" id="1076179"/>
    <lineage>
        <taxon>unclassified sequences</taxon>
        <taxon>metagenomes</taxon>
        <taxon>ecological metagenomes</taxon>
    </lineage>
</organism>
<dbReference type="EMBL" id="VSSQ01111439">
    <property type="protein sequence ID" value="MPN48799.1"/>
    <property type="molecule type" value="Genomic_DNA"/>
</dbReference>
<keyword evidence="1" id="KW-0418">Kinase</keyword>
<gene>
    <name evidence="1" type="primary">cpsD_2</name>
    <name evidence="1" type="ORF">SDC9_196411</name>
</gene>
<evidence type="ECO:0000313" key="1">
    <source>
        <dbReference type="EMBL" id="MPN48799.1"/>
    </source>
</evidence>
<sequence>MIKPSGLHSNLSVITAGSIPPNPNELLAKPALDELIKELKAEYDFIIIDTAPVGMVSDGFLLNRIADVNLFVTRAGFTPKKFVEEADRYFQENRLKKMYFILNAVNLNAVEYRYGLYKKYGYGYS</sequence>
<dbReference type="PANTHER" id="PTHR32309">
    <property type="entry name" value="TYROSINE-PROTEIN KINASE"/>
    <property type="match status" value="1"/>
</dbReference>
<dbReference type="GO" id="GO:0005886">
    <property type="term" value="C:plasma membrane"/>
    <property type="evidence" value="ECO:0007669"/>
    <property type="project" value="TreeGrafter"/>
</dbReference>
<keyword evidence="1" id="KW-0808">Transferase</keyword>
<dbReference type="EC" id="2.7.10.2" evidence="1"/>
<comment type="caution">
    <text evidence="1">The sequence shown here is derived from an EMBL/GenBank/DDBJ whole genome shotgun (WGS) entry which is preliminary data.</text>
</comment>